<keyword evidence="1" id="KW-0344">Guanine-nucleotide releasing factor</keyword>
<keyword evidence="6" id="KW-1185">Reference proteome</keyword>
<evidence type="ECO:0000256" key="2">
    <source>
        <dbReference type="ARBA" id="ARBA00022737"/>
    </source>
</evidence>
<evidence type="ECO:0000256" key="1">
    <source>
        <dbReference type="ARBA" id="ARBA00022658"/>
    </source>
</evidence>
<feature type="signal peptide" evidence="3">
    <location>
        <begin position="1"/>
        <end position="24"/>
    </location>
</feature>
<comment type="caution">
    <text evidence="5">The sequence shown here is derived from an EMBL/GenBank/DDBJ whole genome shotgun (WGS) entry which is preliminary data.</text>
</comment>
<proteinExistence type="predicted"/>
<dbReference type="RefSeq" id="WP_378056641.1">
    <property type="nucleotide sequence ID" value="NZ_JBHSIS010000006.1"/>
</dbReference>
<dbReference type="PANTHER" id="PTHR45982">
    <property type="entry name" value="REGULATOR OF CHROMOSOME CONDENSATION"/>
    <property type="match status" value="1"/>
</dbReference>
<sequence>MGRKRSLFLVGVTAAALLGAQATAAAQEPAVADQVPVAAQAESTEVEHFEEARERTGFGGAAAGGASARVATAAAPAANAVGSGGSAFTPMPPMRVLDTRTGTGARKGVVPGGGTIAVDLSSRVPSDATAVVLNVTGVTPTLATVITVWPSGEPRPATSTLNLRAGEIRANTTTVALGPDRKLLLRNNSGNAHLVADLAGHYAPAARARFTSMSPSRVLDTRASGGALPTGGTRTINLSGRVPATATAVTFNLTGASATLSTFVTAYPTGSARPNASSLNMVAGQITPNLVTVALGTNRSVTLYNNSGSTHLVADLAGYYATDRGDPYYPMTPLRVYDTRYGEPLYQGEIAVFEFTTEVPAAASSLVFNLTGTGPAAATFVTAWPAGAGRPTASNINLAKGQTAANMATVAFGPGREINVRNHAGVVDVIIDIAGYFAPAPAPCTGACVHSWGVNGNAQLGVGTTGGYSGEPGRIDGHSGFSAVTGGIVNGYGLKGDGTVWSWGTNGVQGLGNGTPYGVSTVPVRVGSLNDVRQIASGGYSAYALDNGNRVWAWGYNDDGELGDGSVTQRNSPVPVLLPSDVQQIASAYLTGYALRANGTVWAWGANGGSLGNGAYGTGCETLPVGPGCRAVTPIQVPNLTGVVSIASTYNATFAVKSDGTVWTWGFNGEGGLGIGTAGGPDCYDNPHGTNCMKLSPVQIPGLTGVDRIVAGGTSTTYALMTDGTVRSWGFNSLGQLGNGTTGGACSDQTQPNCVQPTPGPVSGLTDVVEMVAGNSFAMARRADGTLWTWGRNTQGQLGGQWSPTNVPTRVPGLSGVTAVGAGLDTAYAIG</sequence>
<dbReference type="SUPFAM" id="SSF50985">
    <property type="entry name" value="RCC1/BLIP-II"/>
    <property type="match status" value="1"/>
</dbReference>
<evidence type="ECO:0000256" key="3">
    <source>
        <dbReference type="SAM" id="SignalP"/>
    </source>
</evidence>
<dbReference type="InterPro" id="IPR058923">
    <property type="entry name" value="RCC1-like_dom"/>
</dbReference>
<dbReference type="Proteomes" id="UP001595859">
    <property type="component" value="Unassembled WGS sequence"/>
</dbReference>
<keyword evidence="2" id="KW-0677">Repeat</keyword>
<dbReference type="Gene3D" id="2.130.10.30">
    <property type="entry name" value="Regulator of chromosome condensation 1/beta-lactamase-inhibitor protein II"/>
    <property type="match status" value="2"/>
</dbReference>
<dbReference type="PROSITE" id="PS50012">
    <property type="entry name" value="RCC1_3"/>
    <property type="match status" value="5"/>
</dbReference>
<organism evidence="5 6">
    <name type="scientific">Actinophytocola glycyrrhizae</name>
    <dbReference type="NCBI Taxonomy" id="2044873"/>
    <lineage>
        <taxon>Bacteria</taxon>
        <taxon>Bacillati</taxon>
        <taxon>Actinomycetota</taxon>
        <taxon>Actinomycetes</taxon>
        <taxon>Pseudonocardiales</taxon>
        <taxon>Pseudonocardiaceae</taxon>
    </lineage>
</organism>
<dbReference type="InterPro" id="IPR000408">
    <property type="entry name" value="Reg_chr_condens"/>
</dbReference>
<gene>
    <name evidence="5" type="ORF">ACFPCV_14490</name>
</gene>
<evidence type="ECO:0000259" key="4">
    <source>
        <dbReference type="Pfam" id="PF25390"/>
    </source>
</evidence>
<dbReference type="PANTHER" id="PTHR45982:SF1">
    <property type="entry name" value="REGULATOR OF CHROMOSOME CONDENSATION"/>
    <property type="match status" value="1"/>
</dbReference>
<keyword evidence="3" id="KW-0732">Signal</keyword>
<dbReference type="EMBL" id="JBHSIS010000006">
    <property type="protein sequence ID" value="MFC4854713.1"/>
    <property type="molecule type" value="Genomic_DNA"/>
</dbReference>
<name>A0ABV9S1A8_9PSEU</name>
<dbReference type="InterPro" id="IPR009091">
    <property type="entry name" value="RCC1/BLIP-II"/>
</dbReference>
<accession>A0ABV9S1A8</accession>
<feature type="domain" description="RCC1-like" evidence="4">
    <location>
        <begin position="449"/>
        <end position="826"/>
    </location>
</feature>
<dbReference type="InterPro" id="IPR051553">
    <property type="entry name" value="Ran_GTPase-activating"/>
</dbReference>
<evidence type="ECO:0000313" key="6">
    <source>
        <dbReference type="Proteomes" id="UP001595859"/>
    </source>
</evidence>
<evidence type="ECO:0000313" key="5">
    <source>
        <dbReference type="EMBL" id="MFC4854713.1"/>
    </source>
</evidence>
<dbReference type="Pfam" id="PF25390">
    <property type="entry name" value="WD40_RLD"/>
    <property type="match status" value="1"/>
</dbReference>
<feature type="chain" id="PRO_5045417275" evidence="3">
    <location>
        <begin position="25"/>
        <end position="831"/>
    </location>
</feature>
<reference evidence="6" key="1">
    <citation type="journal article" date="2019" name="Int. J. Syst. Evol. Microbiol.">
        <title>The Global Catalogue of Microorganisms (GCM) 10K type strain sequencing project: providing services to taxonomists for standard genome sequencing and annotation.</title>
        <authorList>
            <consortium name="The Broad Institute Genomics Platform"/>
            <consortium name="The Broad Institute Genome Sequencing Center for Infectious Disease"/>
            <person name="Wu L."/>
            <person name="Ma J."/>
        </authorList>
    </citation>
    <scope>NUCLEOTIDE SEQUENCE [LARGE SCALE GENOMIC DNA]</scope>
    <source>
        <strain evidence="6">ZS-22-S1</strain>
    </source>
</reference>
<protein>
    <submittedName>
        <fullName evidence="5">RCC1-like domain-containing protein</fullName>
    </submittedName>
</protein>
<dbReference type="PRINTS" id="PR00633">
    <property type="entry name" value="RCCNDNSATION"/>
</dbReference>